<dbReference type="Proteomes" id="UP000198797">
    <property type="component" value="Unassembled WGS sequence"/>
</dbReference>
<evidence type="ECO:0000256" key="1">
    <source>
        <dbReference type="SAM" id="MobiDB-lite"/>
    </source>
</evidence>
<accession>A0A1C4W1Q1</accession>
<feature type="transmembrane region" description="Helical" evidence="2">
    <location>
        <begin position="256"/>
        <end position="278"/>
    </location>
</feature>
<evidence type="ECO:0000313" key="3">
    <source>
        <dbReference type="EMBL" id="SCE90065.1"/>
    </source>
</evidence>
<feature type="compositionally biased region" description="Low complexity" evidence="1">
    <location>
        <begin position="95"/>
        <end position="107"/>
    </location>
</feature>
<protein>
    <recommendedName>
        <fullName evidence="5">Thrombospondin</fullName>
    </recommendedName>
</protein>
<name>A0A1C4W1Q1_9ACTN</name>
<keyword evidence="2" id="KW-0812">Transmembrane</keyword>
<dbReference type="AlphaFoldDB" id="A0A1C4W1Q1"/>
<feature type="transmembrane region" description="Helical" evidence="2">
    <location>
        <begin position="200"/>
        <end position="219"/>
    </location>
</feature>
<keyword evidence="2" id="KW-1133">Transmembrane helix</keyword>
<sequence length="303" mass="31633">MVNVPSLLRRRTAQDSNGDGVVDARDGQPVVTDRDADRATYRSGSLATDDERDADAARRTAERDADAGGVGGRPTGERTVDAGPDADAERRAAERGALARAATARSAVDGTRSAAAARPSTVDDEPRTPTDPIRVADAGPVRTAPRPVDADRPTDRDRRTPVDPTTPTAGVATRPADRDRVAADEARPEPPVVAGPKPRASLLATLGLIVSVVGAAFVLTGSLAGYGIALGALGAVFSVLGLMATRRRHVAGTTDALIGVLVGLAAVVLGVLAFTGQFDWPTTDGDWVARFREWLDSQFVDRF</sequence>
<feature type="compositionally biased region" description="Basic and acidic residues" evidence="1">
    <location>
        <begin position="175"/>
        <end position="188"/>
    </location>
</feature>
<keyword evidence="4" id="KW-1185">Reference proteome</keyword>
<proteinExistence type="predicted"/>
<feature type="region of interest" description="Disordered" evidence="1">
    <location>
        <begin position="1"/>
        <end position="195"/>
    </location>
</feature>
<feature type="compositionally biased region" description="Basic and acidic residues" evidence="1">
    <location>
        <begin position="22"/>
        <end position="40"/>
    </location>
</feature>
<reference evidence="4" key="1">
    <citation type="submission" date="2016-06" db="EMBL/GenBank/DDBJ databases">
        <authorList>
            <person name="Varghese N."/>
            <person name="Submissions Spin"/>
        </authorList>
    </citation>
    <scope>NUCLEOTIDE SEQUENCE [LARGE SCALE GENOMIC DNA]</scope>
    <source>
        <strain evidence="4">DSM 44100</strain>
    </source>
</reference>
<evidence type="ECO:0000256" key="2">
    <source>
        <dbReference type="SAM" id="Phobius"/>
    </source>
</evidence>
<feature type="transmembrane region" description="Helical" evidence="2">
    <location>
        <begin position="225"/>
        <end position="244"/>
    </location>
</feature>
<gene>
    <name evidence="3" type="ORF">GA0070216_10325</name>
</gene>
<feature type="compositionally biased region" description="Low complexity" evidence="1">
    <location>
        <begin position="162"/>
        <end position="174"/>
    </location>
</feature>
<feature type="compositionally biased region" description="Basic and acidic residues" evidence="1">
    <location>
        <begin position="54"/>
        <end position="66"/>
    </location>
</feature>
<feature type="compositionally biased region" description="Basic and acidic residues" evidence="1">
    <location>
        <begin position="148"/>
        <end position="161"/>
    </location>
</feature>
<dbReference type="OrthoDB" id="3398893at2"/>
<keyword evidence="2" id="KW-0472">Membrane</keyword>
<organism evidence="3 4">
    <name type="scientific">Micromonospora matsumotoense</name>
    <dbReference type="NCBI Taxonomy" id="121616"/>
    <lineage>
        <taxon>Bacteria</taxon>
        <taxon>Bacillati</taxon>
        <taxon>Actinomycetota</taxon>
        <taxon>Actinomycetes</taxon>
        <taxon>Micromonosporales</taxon>
        <taxon>Micromonosporaceae</taxon>
        <taxon>Micromonospora</taxon>
    </lineage>
</organism>
<dbReference type="STRING" id="121616.GA0070216_10325"/>
<evidence type="ECO:0008006" key="5">
    <source>
        <dbReference type="Google" id="ProtNLM"/>
    </source>
</evidence>
<dbReference type="EMBL" id="FMCU01000003">
    <property type="protein sequence ID" value="SCE90065.1"/>
    <property type="molecule type" value="Genomic_DNA"/>
</dbReference>
<evidence type="ECO:0000313" key="4">
    <source>
        <dbReference type="Proteomes" id="UP000198797"/>
    </source>
</evidence>